<sequence length="50" mass="5888">MNLVNEDLRVKRINAQKAHNTDDINSRRSSRQTTRPSKRDFEDDDDSTQI</sequence>
<evidence type="ECO:0000313" key="3">
    <source>
        <dbReference type="Proteomes" id="UP000003136"/>
    </source>
</evidence>
<evidence type="ECO:0000256" key="1">
    <source>
        <dbReference type="SAM" id="MobiDB-lite"/>
    </source>
</evidence>
<dbReference type="Proteomes" id="UP000003136">
    <property type="component" value="Unassembled WGS sequence"/>
</dbReference>
<dbReference type="STRING" id="483218.BACPEC_02935"/>
<feature type="region of interest" description="Disordered" evidence="1">
    <location>
        <begin position="1"/>
        <end position="50"/>
    </location>
</feature>
<dbReference type="EMBL" id="ABVQ01000037">
    <property type="protein sequence ID" value="EEC56426.1"/>
    <property type="molecule type" value="Genomic_DNA"/>
</dbReference>
<reference evidence="2 3" key="2">
    <citation type="submission" date="2008-11" db="EMBL/GenBank/DDBJ databases">
        <authorList>
            <person name="Fulton L."/>
            <person name="Clifton S."/>
            <person name="Fulton B."/>
            <person name="Xu J."/>
            <person name="Minx P."/>
            <person name="Pepin K.H."/>
            <person name="Johnson M."/>
            <person name="Bhonagiri V."/>
            <person name="Nash W.E."/>
            <person name="Mardis E.R."/>
            <person name="Wilson R.K."/>
        </authorList>
    </citation>
    <scope>NUCLEOTIDE SEQUENCE [LARGE SCALE GENOMIC DNA]</scope>
    <source>
        <strain evidence="2 3">ATCC 43243</strain>
    </source>
</reference>
<keyword evidence="3" id="KW-1185">Reference proteome</keyword>
<name>B7AW35_9FIRM</name>
<feature type="compositionally biased region" description="Basic and acidic residues" evidence="1">
    <location>
        <begin position="1"/>
        <end position="10"/>
    </location>
</feature>
<evidence type="ECO:0000313" key="2">
    <source>
        <dbReference type="EMBL" id="EEC56426.1"/>
    </source>
</evidence>
<comment type="caution">
    <text evidence="2">The sequence shown here is derived from an EMBL/GenBank/DDBJ whole genome shotgun (WGS) entry which is preliminary data.</text>
</comment>
<dbReference type="AlphaFoldDB" id="B7AW35"/>
<protein>
    <submittedName>
        <fullName evidence="2">Uncharacterized protein</fullName>
    </submittedName>
</protein>
<gene>
    <name evidence="2" type="ORF">BACPEC_02935</name>
</gene>
<reference evidence="2 3" key="1">
    <citation type="submission" date="2008-11" db="EMBL/GenBank/DDBJ databases">
        <title>Draft genome sequence of Bacteroides pectinophilus (ATCC 43243).</title>
        <authorList>
            <person name="Sudarsanam P."/>
            <person name="Ley R."/>
            <person name="Guruge J."/>
            <person name="Turnbaugh P.J."/>
            <person name="Mahowald M."/>
            <person name="Liep D."/>
            <person name="Gordon J."/>
        </authorList>
    </citation>
    <scope>NUCLEOTIDE SEQUENCE [LARGE SCALE GENOMIC DNA]</scope>
    <source>
        <strain evidence="2 3">ATCC 43243</strain>
    </source>
</reference>
<dbReference type="HOGENOM" id="CLU_3114688_0_0_9"/>
<organism evidence="2 3">
    <name type="scientific">[Bacteroides] pectinophilus ATCC 43243</name>
    <dbReference type="NCBI Taxonomy" id="483218"/>
    <lineage>
        <taxon>Bacteria</taxon>
        <taxon>Bacillati</taxon>
        <taxon>Bacillota</taxon>
        <taxon>Clostridia</taxon>
        <taxon>Eubacteriales</taxon>
    </lineage>
</organism>
<proteinExistence type="predicted"/>
<accession>B7AW35</accession>